<comment type="caution">
    <text evidence="10">Lacks conserved residue(s) required for the propagation of feature annotation.</text>
</comment>
<dbReference type="GO" id="GO:0005524">
    <property type="term" value="F:ATP binding"/>
    <property type="evidence" value="ECO:0007669"/>
    <property type="project" value="UniProtKB-UniRule"/>
</dbReference>
<proteinExistence type="inferred from homology"/>
<dbReference type="Pfam" id="PF08442">
    <property type="entry name" value="ATP-grasp_2"/>
    <property type="match status" value="1"/>
</dbReference>
<dbReference type="AlphaFoldDB" id="A0A450W8H0"/>
<comment type="subunit">
    <text evidence="10">Heterotetramer of two alpha and two beta subunits.</text>
</comment>
<dbReference type="PIRSF" id="PIRSF001554">
    <property type="entry name" value="SucCS_beta"/>
    <property type="match status" value="1"/>
</dbReference>
<evidence type="ECO:0000256" key="8">
    <source>
        <dbReference type="ARBA" id="ARBA00050563"/>
    </source>
</evidence>
<dbReference type="InterPro" id="IPR016102">
    <property type="entry name" value="Succinyl-CoA_synth-like"/>
</dbReference>
<feature type="binding site" evidence="10">
    <location>
        <position position="215"/>
    </location>
    <ligand>
        <name>Mg(2+)</name>
        <dbReference type="ChEBI" id="CHEBI:18420"/>
    </ligand>
</feature>
<dbReference type="Gene3D" id="3.40.50.261">
    <property type="entry name" value="Succinyl-CoA synthetase domains"/>
    <property type="match status" value="1"/>
</dbReference>
<protein>
    <recommendedName>
        <fullName evidence="10">Succinate--CoA ligase [ADP-forming] subunit beta</fullName>
        <ecNumber evidence="10">6.2.1.5</ecNumber>
    </recommendedName>
    <alternativeName>
        <fullName evidence="10">Succinyl-CoA synthetase subunit beta</fullName>
        <shortName evidence="10">SCS-beta</shortName>
    </alternativeName>
</protein>
<dbReference type="NCBIfam" id="TIGR01016">
    <property type="entry name" value="sucCoAbeta"/>
    <property type="match status" value="1"/>
</dbReference>
<dbReference type="SUPFAM" id="SSF52210">
    <property type="entry name" value="Succinyl-CoA synthetase domains"/>
    <property type="match status" value="1"/>
</dbReference>
<keyword evidence="2 10" id="KW-0816">Tricarboxylic acid cycle</keyword>
<dbReference type="NCBIfam" id="NF001913">
    <property type="entry name" value="PRK00696.1"/>
    <property type="match status" value="1"/>
</dbReference>
<keyword evidence="4 10" id="KW-0479">Metal-binding</keyword>
<name>A0A450W8H0_9GAMM</name>
<sequence length="388" mass="41029">MNLHEYQAKQLLAGFGAQVQGGGGDASRSGGEAKERATAIGGDSWMVKAQVHAGGRGKVGGIKMAKTKEDVEEITNALIGTRLVTKQTTAAGQPVNSVLITETVDIARELYLSMLVDRGRGRIAIIASAAGGMNIEEVAATEPDKIVTVFINPSAGLQGYEVRRVGFVLGLDAEQRKQLGKMLQGFYKAFIEKDLSLIEINPLVVTPSGDLICLDAKITADDNGSFRHSDIATMNDTTQEDERETRAKSWDLSYIALDGNIACMVNGAGLAMATMDIIKLFGGEPANFLDVGGTATPERVTEAFKIILSDDKVKAILVNIFGGIVRCDVIAEGIITAVKDVHVGVPIVVRLEGTNVEKGRELLDNSGLNLISASGFADAAKKAVEAVA</sequence>
<feature type="binding site" evidence="10">
    <location>
        <position position="104"/>
    </location>
    <ligand>
        <name>ATP</name>
        <dbReference type="ChEBI" id="CHEBI:30616"/>
    </ligand>
</feature>
<evidence type="ECO:0000256" key="10">
    <source>
        <dbReference type="HAMAP-Rule" id="MF_00558"/>
    </source>
</evidence>
<comment type="catalytic activity">
    <reaction evidence="8">
        <text>succinate + ATP + CoA = succinyl-CoA + ADP + phosphate</text>
        <dbReference type="Rhea" id="RHEA:17661"/>
        <dbReference type="ChEBI" id="CHEBI:30031"/>
        <dbReference type="ChEBI" id="CHEBI:30616"/>
        <dbReference type="ChEBI" id="CHEBI:43474"/>
        <dbReference type="ChEBI" id="CHEBI:57287"/>
        <dbReference type="ChEBI" id="CHEBI:57292"/>
        <dbReference type="ChEBI" id="CHEBI:456216"/>
        <dbReference type="EC" id="6.2.1.5"/>
    </reaction>
    <physiologicalReaction direction="right-to-left" evidence="8">
        <dbReference type="Rhea" id="RHEA:17663"/>
    </physiologicalReaction>
</comment>
<reference evidence="13" key="1">
    <citation type="submission" date="2019-02" db="EMBL/GenBank/DDBJ databases">
        <authorList>
            <person name="Gruber-Vodicka R. H."/>
            <person name="Seah K. B. B."/>
        </authorList>
    </citation>
    <scope>NUCLEOTIDE SEQUENCE</scope>
    <source>
        <strain evidence="13">BECK_S313</strain>
    </source>
</reference>
<feature type="binding site" evidence="10">
    <location>
        <position position="266"/>
    </location>
    <ligand>
        <name>substrate</name>
        <note>ligand shared with subunit alpha</note>
    </ligand>
</feature>
<dbReference type="UniPathway" id="UPA00223">
    <property type="reaction ID" value="UER00999"/>
</dbReference>
<comment type="function">
    <text evidence="10">Succinyl-CoA synthetase functions in the citric acid cycle (TCA), coupling the hydrolysis of succinyl-CoA to the synthesis of either ATP or GTP and thus represents the only step of substrate-level phosphorylation in the TCA. The beta subunit provides nucleotide specificity of the enzyme and binds the substrate succinate, while the binding sites for coenzyme A and phosphate are found in the alpha subunit.</text>
</comment>
<keyword evidence="7 10" id="KW-0460">Magnesium</keyword>
<dbReference type="PANTHER" id="PTHR11815:SF10">
    <property type="entry name" value="SUCCINATE--COA LIGASE [GDP-FORMING] SUBUNIT BETA, MITOCHONDRIAL"/>
    <property type="match status" value="1"/>
</dbReference>
<dbReference type="PANTHER" id="PTHR11815">
    <property type="entry name" value="SUCCINYL-COA SYNTHETASE BETA CHAIN"/>
    <property type="match status" value="1"/>
</dbReference>
<evidence type="ECO:0000259" key="11">
    <source>
        <dbReference type="Pfam" id="PF00549"/>
    </source>
</evidence>
<keyword evidence="5 10" id="KW-0547">Nucleotide-binding</keyword>
<dbReference type="GO" id="GO:0006104">
    <property type="term" value="P:succinyl-CoA metabolic process"/>
    <property type="evidence" value="ECO:0007669"/>
    <property type="project" value="TreeGrafter"/>
</dbReference>
<organism evidence="13">
    <name type="scientific">Candidatus Kentrum sp. LPFa</name>
    <dbReference type="NCBI Taxonomy" id="2126335"/>
    <lineage>
        <taxon>Bacteria</taxon>
        <taxon>Pseudomonadati</taxon>
        <taxon>Pseudomonadota</taxon>
        <taxon>Gammaproteobacteria</taxon>
        <taxon>Candidatus Kentrum</taxon>
    </lineage>
</organism>
<feature type="binding site" evidence="10">
    <location>
        <position position="109"/>
    </location>
    <ligand>
        <name>ATP</name>
        <dbReference type="ChEBI" id="CHEBI:30616"/>
    </ligand>
</feature>
<dbReference type="GO" id="GO:0005829">
    <property type="term" value="C:cytosol"/>
    <property type="evidence" value="ECO:0007669"/>
    <property type="project" value="TreeGrafter"/>
</dbReference>
<comment type="similarity">
    <text evidence="1 10">Belongs to the succinate/malate CoA ligase beta subunit family.</text>
</comment>
<dbReference type="InterPro" id="IPR005811">
    <property type="entry name" value="SUCC_ACL_C"/>
</dbReference>
<feature type="binding site" evidence="10">
    <location>
        <begin position="55"/>
        <end position="57"/>
    </location>
    <ligand>
        <name>ATP</name>
        <dbReference type="ChEBI" id="CHEBI:30616"/>
    </ligand>
</feature>
<feature type="binding site" evidence="10">
    <location>
        <position position="48"/>
    </location>
    <ligand>
        <name>ATP</name>
        <dbReference type="ChEBI" id="CHEBI:30616"/>
    </ligand>
</feature>
<evidence type="ECO:0000313" key="13">
    <source>
        <dbReference type="EMBL" id="VFK13241.1"/>
    </source>
</evidence>
<dbReference type="GO" id="GO:0004775">
    <property type="term" value="F:succinate-CoA ligase (ADP-forming) activity"/>
    <property type="evidence" value="ECO:0007669"/>
    <property type="project" value="UniProtKB-UniRule"/>
</dbReference>
<dbReference type="GO" id="GO:0006099">
    <property type="term" value="P:tricarboxylic acid cycle"/>
    <property type="evidence" value="ECO:0007669"/>
    <property type="project" value="UniProtKB-UniRule"/>
</dbReference>
<dbReference type="Pfam" id="PF00549">
    <property type="entry name" value="Ligase_CoA"/>
    <property type="match status" value="1"/>
</dbReference>
<dbReference type="InterPro" id="IPR013815">
    <property type="entry name" value="ATP_grasp_subdomain_1"/>
</dbReference>
<evidence type="ECO:0000256" key="5">
    <source>
        <dbReference type="ARBA" id="ARBA00022741"/>
    </source>
</evidence>
<keyword evidence="3 10" id="KW-0436">Ligase</keyword>
<feature type="domain" description="ATP-citrate synthase/succinyl-CoA ligase C-terminal" evidence="11">
    <location>
        <begin position="264"/>
        <end position="384"/>
    </location>
</feature>
<evidence type="ECO:0000256" key="6">
    <source>
        <dbReference type="ARBA" id="ARBA00022840"/>
    </source>
</evidence>
<evidence type="ECO:0000259" key="12">
    <source>
        <dbReference type="Pfam" id="PF08442"/>
    </source>
</evidence>
<dbReference type="InterPro" id="IPR017866">
    <property type="entry name" value="Succ-CoA_synthase_bsu_CS"/>
</dbReference>
<dbReference type="GO" id="GO:0042709">
    <property type="term" value="C:succinate-CoA ligase complex"/>
    <property type="evidence" value="ECO:0007669"/>
    <property type="project" value="UniProtKB-ARBA"/>
</dbReference>
<dbReference type="GO" id="GO:0004776">
    <property type="term" value="F:succinate-CoA ligase (GDP-forming) activity"/>
    <property type="evidence" value="ECO:0007669"/>
    <property type="project" value="RHEA"/>
</dbReference>
<feature type="binding site" evidence="10">
    <location>
        <begin position="323"/>
        <end position="325"/>
    </location>
    <ligand>
        <name>substrate</name>
        <note>ligand shared with subunit alpha</note>
    </ligand>
</feature>
<evidence type="ECO:0000256" key="2">
    <source>
        <dbReference type="ARBA" id="ARBA00022532"/>
    </source>
</evidence>
<comment type="pathway">
    <text evidence="10">Carbohydrate metabolism; tricarboxylic acid cycle; succinate from succinyl-CoA (ligase route): step 1/1.</text>
</comment>
<evidence type="ECO:0000256" key="7">
    <source>
        <dbReference type="ARBA" id="ARBA00022842"/>
    </source>
</evidence>
<evidence type="ECO:0000256" key="4">
    <source>
        <dbReference type="ARBA" id="ARBA00022723"/>
    </source>
</evidence>
<evidence type="ECO:0000256" key="1">
    <source>
        <dbReference type="ARBA" id="ARBA00009182"/>
    </source>
</evidence>
<feature type="binding site" evidence="10">
    <location>
        <position position="201"/>
    </location>
    <ligand>
        <name>Mg(2+)</name>
        <dbReference type="ChEBI" id="CHEBI:18420"/>
    </ligand>
</feature>
<dbReference type="FunFam" id="3.40.50.261:FF:000001">
    <property type="entry name" value="Succinate--CoA ligase [ADP-forming] subunit beta"/>
    <property type="match status" value="1"/>
</dbReference>
<dbReference type="GO" id="GO:0000287">
    <property type="term" value="F:magnesium ion binding"/>
    <property type="evidence" value="ECO:0007669"/>
    <property type="project" value="UniProtKB-UniRule"/>
</dbReference>
<accession>A0A450W8H0</accession>
<dbReference type="HAMAP" id="MF_00558">
    <property type="entry name" value="Succ_CoA_beta"/>
    <property type="match status" value="1"/>
</dbReference>
<comment type="cofactor">
    <cofactor evidence="10">
        <name>Mg(2+)</name>
        <dbReference type="ChEBI" id="CHEBI:18420"/>
    </cofactor>
    <text evidence="10">Binds 1 Mg(2+) ion per subunit.</text>
</comment>
<dbReference type="FunFam" id="3.30.1490.20:FF:000002">
    <property type="entry name" value="Succinate--CoA ligase [ADP-forming] subunit beta"/>
    <property type="match status" value="1"/>
</dbReference>
<dbReference type="EMBL" id="CAADFK010000045">
    <property type="protein sequence ID" value="VFK13241.1"/>
    <property type="molecule type" value="Genomic_DNA"/>
</dbReference>
<gene>
    <name evidence="10" type="primary">sucC</name>
    <name evidence="13" type="ORF">BECKLPF1236B_GA0070989_10456</name>
</gene>
<comment type="catalytic activity">
    <reaction evidence="9">
        <text>GTP + succinate + CoA = succinyl-CoA + GDP + phosphate</text>
        <dbReference type="Rhea" id="RHEA:22120"/>
        <dbReference type="ChEBI" id="CHEBI:30031"/>
        <dbReference type="ChEBI" id="CHEBI:37565"/>
        <dbReference type="ChEBI" id="CHEBI:43474"/>
        <dbReference type="ChEBI" id="CHEBI:57287"/>
        <dbReference type="ChEBI" id="CHEBI:57292"/>
        <dbReference type="ChEBI" id="CHEBI:58189"/>
    </reaction>
    <physiologicalReaction direction="right-to-left" evidence="9">
        <dbReference type="Rhea" id="RHEA:22122"/>
    </physiologicalReaction>
</comment>
<evidence type="ECO:0000256" key="9">
    <source>
        <dbReference type="ARBA" id="ARBA00052891"/>
    </source>
</evidence>
<keyword evidence="6 10" id="KW-0067">ATP-binding</keyword>
<dbReference type="InterPro" id="IPR013650">
    <property type="entry name" value="ATP-grasp_succ-CoA_synth-type"/>
</dbReference>
<dbReference type="Gene3D" id="3.30.1490.20">
    <property type="entry name" value="ATP-grasp fold, A domain"/>
    <property type="match status" value="1"/>
</dbReference>
<dbReference type="SUPFAM" id="SSF56059">
    <property type="entry name" value="Glutathione synthetase ATP-binding domain-like"/>
    <property type="match status" value="1"/>
</dbReference>
<feature type="domain" description="ATP-grasp fold succinyl-CoA synthetase-type" evidence="12">
    <location>
        <begin position="2"/>
        <end position="205"/>
    </location>
</feature>
<dbReference type="FunFam" id="3.30.470.20:FF:000002">
    <property type="entry name" value="Succinate--CoA ligase [ADP-forming] subunit beta"/>
    <property type="match status" value="1"/>
</dbReference>
<dbReference type="PROSITE" id="PS01217">
    <property type="entry name" value="SUCCINYL_COA_LIG_3"/>
    <property type="match status" value="1"/>
</dbReference>
<dbReference type="InterPro" id="IPR005809">
    <property type="entry name" value="Succ_CoA_ligase-like_bsu"/>
</dbReference>
<dbReference type="EC" id="6.2.1.5" evidence="10"/>
<evidence type="ECO:0000256" key="3">
    <source>
        <dbReference type="ARBA" id="ARBA00022598"/>
    </source>
</evidence>
<dbReference type="Gene3D" id="3.30.470.20">
    <property type="entry name" value="ATP-grasp fold, B domain"/>
    <property type="match status" value="1"/>
</dbReference>